<dbReference type="Proteomes" id="UP001501231">
    <property type="component" value="Unassembled WGS sequence"/>
</dbReference>
<dbReference type="InterPro" id="IPR007111">
    <property type="entry name" value="NACHT_NTPase"/>
</dbReference>
<sequence length="152" mass="16411">MPRGWVHGRLMSGRALLLVDGVDEVTASQRQAVRQWVRGLAGEFPGIRVVVTSRPAAAAADWLRAEGFATSFLEQLGPADLNDCEKVADLGPLAAAPQLRELMLLNMSREVDLSPLAGNRRLTVTVSPGQEVINGEAFGRRLRSPGWRDAVG</sequence>
<accession>A0ABN3J0W2</accession>
<gene>
    <name evidence="2" type="ORF">GCM10010191_30390</name>
</gene>
<feature type="domain" description="NACHT" evidence="1">
    <location>
        <begin position="1"/>
        <end position="69"/>
    </location>
</feature>
<dbReference type="EMBL" id="BAAARW010000011">
    <property type="protein sequence ID" value="GAA2417653.1"/>
    <property type="molecule type" value="Genomic_DNA"/>
</dbReference>
<organism evidence="2 3">
    <name type="scientific">Actinomadura vinacea</name>
    <dbReference type="NCBI Taxonomy" id="115336"/>
    <lineage>
        <taxon>Bacteria</taxon>
        <taxon>Bacillati</taxon>
        <taxon>Actinomycetota</taxon>
        <taxon>Actinomycetes</taxon>
        <taxon>Streptosporangiales</taxon>
        <taxon>Thermomonosporaceae</taxon>
        <taxon>Actinomadura</taxon>
    </lineage>
</organism>
<dbReference type="Gene3D" id="3.40.50.300">
    <property type="entry name" value="P-loop containing nucleotide triphosphate hydrolases"/>
    <property type="match status" value="1"/>
</dbReference>
<name>A0ABN3J0W2_9ACTN</name>
<dbReference type="InterPro" id="IPR027417">
    <property type="entry name" value="P-loop_NTPase"/>
</dbReference>
<proteinExistence type="predicted"/>
<evidence type="ECO:0000313" key="3">
    <source>
        <dbReference type="Proteomes" id="UP001501231"/>
    </source>
</evidence>
<protein>
    <recommendedName>
        <fullName evidence="1">NACHT domain-containing protein</fullName>
    </recommendedName>
</protein>
<evidence type="ECO:0000313" key="2">
    <source>
        <dbReference type="EMBL" id="GAA2417653.1"/>
    </source>
</evidence>
<dbReference type="PROSITE" id="PS50837">
    <property type="entry name" value="NACHT"/>
    <property type="match status" value="1"/>
</dbReference>
<comment type="caution">
    <text evidence="2">The sequence shown here is derived from an EMBL/GenBank/DDBJ whole genome shotgun (WGS) entry which is preliminary data.</text>
</comment>
<evidence type="ECO:0000259" key="1">
    <source>
        <dbReference type="PROSITE" id="PS50837"/>
    </source>
</evidence>
<reference evidence="2 3" key="1">
    <citation type="journal article" date="2019" name="Int. J. Syst. Evol. Microbiol.">
        <title>The Global Catalogue of Microorganisms (GCM) 10K type strain sequencing project: providing services to taxonomists for standard genome sequencing and annotation.</title>
        <authorList>
            <consortium name="The Broad Institute Genomics Platform"/>
            <consortium name="The Broad Institute Genome Sequencing Center for Infectious Disease"/>
            <person name="Wu L."/>
            <person name="Ma J."/>
        </authorList>
    </citation>
    <scope>NUCLEOTIDE SEQUENCE [LARGE SCALE GENOMIC DNA]</scope>
    <source>
        <strain evidence="2 3">JCM 3325</strain>
    </source>
</reference>
<keyword evidence="3" id="KW-1185">Reference proteome</keyword>